<comment type="caution">
    <text evidence="1">The sequence shown here is derived from an EMBL/GenBank/DDBJ whole genome shotgun (WGS) entry which is preliminary data.</text>
</comment>
<protein>
    <submittedName>
        <fullName evidence="1">Lytic transglycosylase domain-containing protein</fullName>
    </submittedName>
</protein>
<sequence length="259" mass="28452">MTAWTRLWAFVLAGTAAGPVVAGGWEGLYTFAEVPHVEVALPEEAVCVREILDAQELYNIPNNLLLGIGLQEAGIRLGDLYTVWPWSVNAAGEGRIFDSRSAAIDWVRERRAQGVTSIDIGCMQVNLQWHPDAFEAFEAGFEPARNVEYAARFLRDLYYQTGDWELAAGSYHSFTPALRETYLTSLRQNVVSANANIEVFRQIAGTLGATAEEVVPVAAQGGILWSSGMSRVKQGEDGTRSLYSNRALLPVLPQFLKGE</sequence>
<dbReference type="InterPro" id="IPR023346">
    <property type="entry name" value="Lysozyme-like_dom_sf"/>
</dbReference>
<accession>A0ABV9KHV6</accession>
<dbReference type="SUPFAM" id="SSF53955">
    <property type="entry name" value="Lysozyme-like"/>
    <property type="match status" value="1"/>
</dbReference>
<name>A0ABV9KHV6_9RHOB</name>
<proteinExistence type="predicted"/>
<gene>
    <name evidence="1" type="ORF">ACFO5X_13310</name>
</gene>
<dbReference type="Proteomes" id="UP001595973">
    <property type="component" value="Unassembled WGS sequence"/>
</dbReference>
<dbReference type="RefSeq" id="WP_380717963.1">
    <property type="nucleotide sequence ID" value="NZ_JBHSGI010000015.1"/>
</dbReference>
<dbReference type="EMBL" id="JBHSGI010000015">
    <property type="protein sequence ID" value="MFC4669534.1"/>
    <property type="molecule type" value="Genomic_DNA"/>
</dbReference>
<dbReference type="Gene3D" id="1.10.530.10">
    <property type="match status" value="1"/>
</dbReference>
<evidence type="ECO:0000313" key="1">
    <source>
        <dbReference type="EMBL" id="MFC4669534.1"/>
    </source>
</evidence>
<keyword evidence="2" id="KW-1185">Reference proteome</keyword>
<reference evidence="2" key="1">
    <citation type="journal article" date="2019" name="Int. J. Syst. Evol. Microbiol.">
        <title>The Global Catalogue of Microorganisms (GCM) 10K type strain sequencing project: providing services to taxonomists for standard genome sequencing and annotation.</title>
        <authorList>
            <consortium name="The Broad Institute Genomics Platform"/>
            <consortium name="The Broad Institute Genome Sequencing Center for Infectious Disease"/>
            <person name="Wu L."/>
            <person name="Ma J."/>
        </authorList>
    </citation>
    <scope>NUCLEOTIDE SEQUENCE [LARGE SCALE GENOMIC DNA]</scope>
    <source>
        <strain evidence="2">CGMCC 4.7283</strain>
    </source>
</reference>
<organism evidence="1 2">
    <name type="scientific">Seohaeicola nanhaiensis</name>
    <dbReference type="NCBI Taxonomy" id="1387282"/>
    <lineage>
        <taxon>Bacteria</taxon>
        <taxon>Pseudomonadati</taxon>
        <taxon>Pseudomonadota</taxon>
        <taxon>Alphaproteobacteria</taxon>
        <taxon>Rhodobacterales</taxon>
        <taxon>Roseobacteraceae</taxon>
        <taxon>Seohaeicola</taxon>
    </lineage>
</organism>
<evidence type="ECO:0000313" key="2">
    <source>
        <dbReference type="Proteomes" id="UP001595973"/>
    </source>
</evidence>